<dbReference type="Proteomes" id="UP001159363">
    <property type="component" value="Chromosome 1"/>
</dbReference>
<dbReference type="PANTHER" id="PTHR46569:SF1">
    <property type="entry name" value="E3 UBIQUITIN-PROTEIN LIGASE RFWD3-RELATED"/>
    <property type="match status" value="1"/>
</dbReference>
<dbReference type="SMART" id="SM00184">
    <property type="entry name" value="RING"/>
    <property type="match status" value="1"/>
</dbReference>
<evidence type="ECO:0000256" key="3">
    <source>
        <dbReference type="ARBA" id="ARBA00022833"/>
    </source>
</evidence>
<keyword evidence="3" id="KW-0862">Zinc</keyword>
<sequence length="107" mass="12446">MIFNCVICSDIFDSASETYITPCGHLFHYVCLIEWLERSKSCPQCRNRTTESNIHRVFFNIQNDGKEDAGSLRNQIENLKFSVQMKELEVKNATDEVNTLKKRNVKL</sequence>
<feature type="domain" description="RING-type" evidence="6">
    <location>
        <begin position="5"/>
        <end position="46"/>
    </location>
</feature>
<evidence type="ECO:0000256" key="1">
    <source>
        <dbReference type="ARBA" id="ARBA00022723"/>
    </source>
</evidence>
<evidence type="ECO:0000256" key="2">
    <source>
        <dbReference type="ARBA" id="ARBA00022771"/>
    </source>
</evidence>
<dbReference type="SMART" id="SM00744">
    <property type="entry name" value="RINGv"/>
    <property type="match status" value="1"/>
</dbReference>
<name>A0ABQ9IMZ2_9NEOP</name>
<dbReference type="Pfam" id="PF13639">
    <property type="entry name" value="zf-RING_2"/>
    <property type="match status" value="1"/>
</dbReference>
<dbReference type="SUPFAM" id="SSF57850">
    <property type="entry name" value="RING/U-box"/>
    <property type="match status" value="1"/>
</dbReference>
<dbReference type="PROSITE" id="PS50089">
    <property type="entry name" value="ZF_RING_2"/>
    <property type="match status" value="1"/>
</dbReference>
<proteinExistence type="predicted"/>
<reference evidence="7 8" key="1">
    <citation type="submission" date="2023-02" db="EMBL/GenBank/DDBJ databases">
        <title>LHISI_Scaffold_Assembly.</title>
        <authorList>
            <person name="Stuart O.P."/>
            <person name="Cleave R."/>
            <person name="Magrath M.J.L."/>
            <person name="Mikheyev A.S."/>
        </authorList>
    </citation>
    <scope>NUCLEOTIDE SEQUENCE [LARGE SCALE GENOMIC DNA]</scope>
    <source>
        <strain evidence="7">Daus_M_001</strain>
        <tissue evidence="7">Leg muscle</tissue>
    </source>
</reference>
<evidence type="ECO:0000313" key="7">
    <source>
        <dbReference type="EMBL" id="KAJ8897696.1"/>
    </source>
</evidence>
<dbReference type="InterPro" id="IPR011016">
    <property type="entry name" value="Znf_RING-CH"/>
</dbReference>
<evidence type="ECO:0000256" key="4">
    <source>
        <dbReference type="PROSITE-ProRule" id="PRU00175"/>
    </source>
</evidence>
<organism evidence="7 8">
    <name type="scientific">Dryococelus australis</name>
    <dbReference type="NCBI Taxonomy" id="614101"/>
    <lineage>
        <taxon>Eukaryota</taxon>
        <taxon>Metazoa</taxon>
        <taxon>Ecdysozoa</taxon>
        <taxon>Arthropoda</taxon>
        <taxon>Hexapoda</taxon>
        <taxon>Insecta</taxon>
        <taxon>Pterygota</taxon>
        <taxon>Neoptera</taxon>
        <taxon>Polyneoptera</taxon>
        <taxon>Phasmatodea</taxon>
        <taxon>Verophasmatodea</taxon>
        <taxon>Anareolatae</taxon>
        <taxon>Phasmatidae</taxon>
        <taxon>Eurycanthinae</taxon>
        <taxon>Dryococelus</taxon>
    </lineage>
</organism>
<evidence type="ECO:0000256" key="5">
    <source>
        <dbReference type="SAM" id="Coils"/>
    </source>
</evidence>
<keyword evidence="8" id="KW-1185">Reference proteome</keyword>
<dbReference type="PANTHER" id="PTHR46569">
    <property type="entry name" value="E3 UBIQUITIN-PROTEIN LIGASE TRAIP"/>
    <property type="match status" value="1"/>
</dbReference>
<keyword evidence="1" id="KW-0479">Metal-binding</keyword>
<dbReference type="InterPro" id="IPR052639">
    <property type="entry name" value="TRAIP_ubiq-protein_ligase"/>
</dbReference>
<protein>
    <recommendedName>
        <fullName evidence="6">RING-type domain-containing protein</fullName>
    </recommendedName>
</protein>
<keyword evidence="5" id="KW-0175">Coiled coil</keyword>
<gene>
    <name evidence="7" type="ORF">PR048_003046</name>
</gene>
<dbReference type="InterPro" id="IPR013083">
    <property type="entry name" value="Znf_RING/FYVE/PHD"/>
</dbReference>
<evidence type="ECO:0000259" key="6">
    <source>
        <dbReference type="PROSITE" id="PS50089"/>
    </source>
</evidence>
<accession>A0ABQ9IMZ2</accession>
<feature type="coiled-coil region" evidence="5">
    <location>
        <begin position="76"/>
        <end position="103"/>
    </location>
</feature>
<dbReference type="EMBL" id="JARBHB010000001">
    <property type="protein sequence ID" value="KAJ8897696.1"/>
    <property type="molecule type" value="Genomic_DNA"/>
</dbReference>
<keyword evidence="2 4" id="KW-0863">Zinc-finger</keyword>
<comment type="caution">
    <text evidence="7">The sequence shown here is derived from an EMBL/GenBank/DDBJ whole genome shotgun (WGS) entry which is preliminary data.</text>
</comment>
<feature type="non-terminal residue" evidence="7">
    <location>
        <position position="107"/>
    </location>
</feature>
<dbReference type="InterPro" id="IPR001841">
    <property type="entry name" value="Znf_RING"/>
</dbReference>
<dbReference type="Gene3D" id="3.30.40.10">
    <property type="entry name" value="Zinc/RING finger domain, C3HC4 (zinc finger)"/>
    <property type="match status" value="1"/>
</dbReference>
<evidence type="ECO:0000313" key="8">
    <source>
        <dbReference type="Proteomes" id="UP001159363"/>
    </source>
</evidence>